<name>W2P235_PHYNI</name>
<accession>W2P235</accession>
<feature type="non-terminal residue" evidence="1">
    <location>
        <position position="1"/>
    </location>
</feature>
<dbReference type="VEuPathDB" id="FungiDB:PPTG_24485"/>
<proteinExistence type="predicted"/>
<protein>
    <submittedName>
        <fullName evidence="1">Uncharacterized protein</fullName>
    </submittedName>
</protein>
<sequence>SVDVLGALQVTRSTRDNPPVEFTYPNWEPVVGAEFQMHLPSFTVNTGLGRRGGDG</sequence>
<organism evidence="1">
    <name type="scientific">Phytophthora nicotianae</name>
    <name type="common">Potato buckeye rot agent</name>
    <name type="synonym">Phytophthora parasitica</name>
    <dbReference type="NCBI Taxonomy" id="4792"/>
    <lineage>
        <taxon>Eukaryota</taxon>
        <taxon>Sar</taxon>
        <taxon>Stramenopiles</taxon>
        <taxon>Oomycota</taxon>
        <taxon>Peronosporomycetes</taxon>
        <taxon>Peronosporales</taxon>
        <taxon>Peronosporaceae</taxon>
        <taxon>Phytophthora</taxon>
    </lineage>
</organism>
<dbReference type="EMBL" id="KI690882">
    <property type="protein sequence ID" value="ETM54866.1"/>
    <property type="molecule type" value="Genomic_DNA"/>
</dbReference>
<dbReference type="Proteomes" id="UP000054532">
    <property type="component" value="Unassembled WGS sequence"/>
</dbReference>
<evidence type="ECO:0000313" key="1">
    <source>
        <dbReference type="EMBL" id="ETM54866.1"/>
    </source>
</evidence>
<gene>
    <name evidence="1" type="ORF">L914_01851</name>
</gene>
<reference evidence="1" key="1">
    <citation type="submission" date="2013-11" db="EMBL/GenBank/DDBJ databases">
        <title>The Genome Sequence of Phytophthora parasitica IAC_01/95.</title>
        <authorList>
            <consortium name="The Broad Institute Genomics Platform"/>
            <person name="Russ C."/>
            <person name="Tyler B."/>
            <person name="Panabieres F."/>
            <person name="Shan W."/>
            <person name="Tripathy S."/>
            <person name="Grunwald N."/>
            <person name="Machado M."/>
            <person name="Johnson C.S."/>
            <person name="Arredondo F."/>
            <person name="Hong C."/>
            <person name="Coffey M."/>
            <person name="Young S.K."/>
            <person name="Zeng Q."/>
            <person name="Gargeya S."/>
            <person name="Fitzgerald M."/>
            <person name="Abouelleil A."/>
            <person name="Alvarado L."/>
            <person name="Chapman S.B."/>
            <person name="Gainer-Dewar J."/>
            <person name="Goldberg J."/>
            <person name="Griggs A."/>
            <person name="Gujja S."/>
            <person name="Hansen M."/>
            <person name="Howarth C."/>
            <person name="Imamovic A."/>
            <person name="Ireland A."/>
            <person name="Larimer J."/>
            <person name="McCowan C."/>
            <person name="Murphy C."/>
            <person name="Pearson M."/>
            <person name="Poon T.W."/>
            <person name="Priest M."/>
            <person name="Roberts A."/>
            <person name="Saif S."/>
            <person name="Shea T."/>
            <person name="Sykes S."/>
            <person name="Wortman J."/>
            <person name="Nusbaum C."/>
            <person name="Birren B."/>
        </authorList>
    </citation>
    <scope>NUCLEOTIDE SEQUENCE [LARGE SCALE GENOMIC DNA]</scope>
    <source>
        <strain evidence="1">IAC_01/95</strain>
    </source>
</reference>
<dbReference type="AlphaFoldDB" id="W2P235"/>